<dbReference type="Gene3D" id="1.20.1640.10">
    <property type="entry name" value="Multidrug efflux transporter AcrB transmembrane domain"/>
    <property type="match status" value="2"/>
</dbReference>
<keyword evidence="4 9" id="KW-0812">Transmembrane</keyword>
<feature type="transmembrane region" description="Helical" evidence="9">
    <location>
        <begin position="794"/>
        <end position="812"/>
    </location>
</feature>
<feature type="transmembrane region" description="Helical" evidence="9">
    <location>
        <begin position="510"/>
        <end position="529"/>
    </location>
</feature>
<keyword evidence="2 9" id="KW-0813">Transport</keyword>
<evidence type="ECO:0000259" key="12">
    <source>
        <dbReference type="Pfam" id="PF21760"/>
    </source>
</evidence>
<evidence type="ECO:0000256" key="9">
    <source>
        <dbReference type="HAMAP-Rule" id="MF_01463"/>
    </source>
</evidence>
<comment type="caution">
    <text evidence="9">Lacks conserved residue(s) required for the propagation of feature annotation.</text>
</comment>
<dbReference type="Proteomes" id="UP000247973">
    <property type="component" value="Unassembled WGS sequence"/>
</dbReference>
<evidence type="ECO:0000259" key="11">
    <source>
        <dbReference type="Pfam" id="PF02355"/>
    </source>
</evidence>
<dbReference type="GO" id="GO:0005886">
    <property type="term" value="C:plasma membrane"/>
    <property type="evidence" value="ECO:0007669"/>
    <property type="project" value="UniProtKB-SubCell"/>
</dbReference>
<dbReference type="SUPFAM" id="SSF82866">
    <property type="entry name" value="Multidrug efflux transporter AcrB transmembrane domain"/>
    <property type="match status" value="2"/>
</dbReference>
<reference evidence="14 15" key="1">
    <citation type="submission" date="2018-03" db="EMBL/GenBank/DDBJ databases">
        <title>Genomic Encyclopedia of Archaeal and Bacterial Type Strains, Phase II (KMG-II): from individual species to whole genera.</title>
        <authorList>
            <person name="Goeker M."/>
        </authorList>
    </citation>
    <scope>NUCLEOTIDE SEQUENCE [LARGE SCALE GENOMIC DNA]</scope>
    <source>
        <strain evidence="14 15">DSM 100214</strain>
    </source>
</reference>
<keyword evidence="3 9" id="KW-1003">Cell membrane</keyword>
<name>A0A2V3PP80_9BACT</name>
<dbReference type="HAMAP" id="MF_01464_B">
    <property type="entry name" value="SecF_B"/>
    <property type="match status" value="1"/>
</dbReference>
<dbReference type="InterPro" id="IPR055344">
    <property type="entry name" value="SecD_SecF_C_bact"/>
</dbReference>
<comment type="subunit">
    <text evidence="9">Forms a complex with SecF. Part of the essential Sec protein translocation apparatus which comprises SecA, SecYEG and auxiliary proteins SecDF. Other proteins may also be involved.</text>
</comment>
<dbReference type="GO" id="GO:0065002">
    <property type="term" value="P:intracellular protein transmembrane transport"/>
    <property type="evidence" value="ECO:0007669"/>
    <property type="project" value="UniProtKB-UniRule"/>
</dbReference>
<dbReference type="InterPro" id="IPR022645">
    <property type="entry name" value="SecD/SecF_bac"/>
</dbReference>
<dbReference type="NCBIfam" id="NF009585">
    <property type="entry name" value="PRK13024.1-5"/>
    <property type="match status" value="1"/>
</dbReference>
<dbReference type="Pfam" id="PF22599">
    <property type="entry name" value="SecDF_P1_head"/>
    <property type="match status" value="1"/>
</dbReference>
<dbReference type="EMBL" id="QICL01000010">
    <property type="protein sequence ID" value="PXV64490.1"/>
    <property type="molecule type" value="Genomic_DNA"/>
</dbReference>
<protein>
    <recommendedName>
        <fullName evidence="9 10">Multifunctional fusion protein</fullName>
    </recommendedName>
    <domain>
        <recommendedName>
            <fullName evidence="9">Protein translocase subunit SecD</fullName>
        </recommendedName>
    </domain>
    <domain>
        <recommendedName>
            <fullName evidence="10">Protein-export membrane protein SecF</fullName>
        </recommendedName>
    </domain>
</protein>
<dbReference type="PANTHER" id="PTHR30081">
    <property type="entry name" value="PROTEIN-EXPORT MEMBRANE PROTEIN SEC"/>
    <property type="match status" value="1"/>
</dbReference>
<dbReference type="PRINTS" id="PR01755">
    <property type="entry name" value="SECFTRNLCASE"/>
</dbReference>
<feature type="transmembrane region" description="Helical" evidence="9">
    <location>
        <begin position="482"/>
        <end position="503"/>
    </location>
</feature>
<feature type="domain" description="Protein export membrane protein SecD/SecF C-terminal" evidence="11">
    <location>
        <begin position="460"/>
        <end position="626"/>
    </location>
</feature>
<comment type="subcellular location">
    <subcellularLocation>
        <location evidence="1 9">Cell membrane</location>
        <topology evidence="1 9">Multi-pass membrane protein</topology>
    </subcellularLocation>
</comment>
<feature type="domain" description="Protein export membrane protein SecD/SecF C-terminal" evidence="11">
    <location>
        <begin position="775"/>
        <end position="956"/>
    </location>
</feature>
<dbReference type="GO" id="GO:0015450">
    <property type="term" value="F:protein-transporting ATPase activity"/>
    <property type="evidence" value="ECO:0007669"/>
    <property type="project" value="InterPro"/>
</dbReference>
<sequence>MQNKGFVITFAILLTVVCCFYLSFSFVTRYYEKQAAEYSNGDLNAQSHYLDSISTEKVWLGYTLKQAREKEIGLGLDLKGGMNVILEIDAAAVLRSLANEEDAQFNKALQQAIDENRKGSNKDFITLFVEKYEAIDKSGKLAIVFGARLKDQIAPTDNNATVKKVLEKELQSVADNSFNVLRTRIDRFGVVAPNIQKLDRAERILIELPGIKEPERVKKLLQGNSNLEFWKTYNLQEIQGYLGAINSRSVELLAAKTPANNAVVAADSISTDSLSVAPVTQVESESTTPMFTKSLFEYFDQKWGGGSVVGIADRKDTASINTILRASKDLYPTDLKFAWGFKAIDDKETVFQLFALRGDGTKRGPALDGEAIVTASADQIQGQGWGVSMQMNSTGAKRWAAITGAERGRSIAIVLDGYVYSAPNVNDRIEGGNSSITGNFSVEEAKDLENVLKSGKMRAGVRIVQEDIVGPSLGEEAIQSGLISFVVALIVLMAYMCLVYGFIPGMIANAALLLNLFFTLGVLASFHAVLTLPGIAGLVLALAMAVDANVLIYERTKEELRSGKNVKTAVQDGYKHAFSAIFDSNLTSIITGLILYNFGTGAIRGFAITEIIGISASFFTAIFMTRLVYSYGFSKGKFANLTFSSKPLQNFLMDTKINFLNLHRKAYAASLAVILLGIVSIFTLGLNNGIDFTGGRNYIVRFDNPVNTEDITDALKPVLGEESMVSVITIGSSNQVRITTNYKIEDARDEVEAEIKDKMNTALSSYIASGKTIDDYIQSSQKVGPSVADDMKTAAVGAVILAIICMGLYILLRFRDVAFSLGTIIAVAHDAAIVIFAYSFFHKIMPFSLEIDQTFIAAILTVVGFSIHDKVVIFDRVRERRRDFPLRDIALNINDSLNTTLTRTVSTSLSTILVLFCIFVLGGDSIRSFTFAMLLGIILGTYSSVFIATPVAYDFLKRKEDKAKAKAAK</sequence>
<evidence type="ECO:0000256" key="5">
    <source>
        <dbReference type="ARBA" id="ARBA00022927"/>
    </source>
</evidence>
<dbReference type="Gene3D" id="3.30.70.3220">
    <property type="match status" value="1"/>
</dbReference>
<dbReference type="GO" id="GO:0006605">
    <property type="term" value="P:protein targeting"/>
    <property type="evidence" value="ECO:0007669"/>
    <property type="project" value="UniProtKB-UniRule"/>
</dbReference>
<evidence type="ECO:0000256" key="4">
    <source>
        <dbReference type="ARBA" id="ARBA00022692"/>
    </source>
</evidence>
<feature type="domain" description="SecDF P1 head subdomain" evidence="13">
    <location>
        <begin position="362"/>
        <end position="458"/>
    </location>
</feature>
<comment type="similarity">
    <text evidence="10">Belongs to the SecD/SecF family. SecF subfamily.</text>
</comment>
<dbReference type="InterPro" id="IPR048631">
    <property type="entry name" value="SecD_1st"/>
</dbReference>
<dbReference type="Gene3D" id="3.30.1360.200">
    <property type="match status" value="1"/>
</dbReference>
<dbReference type="Pfam" id="PF02355">
    <property type="entry name" value="SecD_SecF_C"/>
    <property type="match status" value="2"/>
</dbReference>
<feature type="transmembrane region" description="Helical" evidence="9">
    <location>
        <begin position="535"/>
        <end position="553"/>
    </location>
</feature>
<evidence type="ECO:0000256" key="2">
    <source>
        <dbReference type="ARBA" id="ARBA00022448"/>
    </source>
</evidence>
<dbReference type="InterPro" id="IPR054384">
    <property type="entry name" value="SecDF_P1_head"/>
</dbReference>
<evidence type="ECO:0000256" key="6">
    <source>
        <dbReference type="ARBA" id="ARBA00022989"/>
    </source>
</evidence>
<dbReference type="InterPro" id="IPR005665">
    <property type="entry name" value="SecF_bac"/>
</dbReference>
<dbReference type="Pfam" id="PF07549">
    <property type="entry name" value="Sec_GG"/>
    <property type="match status" value="1"/>
</dbReference>
<evidence type="ECO:0000259" key="13">
    <source>
        <dbReference type="Pfam" id="PF22599"/>
    </source>
</evidence>
<feature type="transmembrane region" description="Helical" evidence="9">
    <location>
        <begin position="666"/>
        <end position="686"/>
    </location>
</feature>
<organism evidence="14 15">
    <name type="scientific">Dysgonomonas alginatilytica</name>
    <dbReference type="NCBI Taxonomy" id="1605892"/>
    <lineage>
        <taxon>Bacteria</taxon>
        <taxon>Pseudomonadati</taxon>
        <taxon>Bacteroidota</taxon>
        <taxon>Bacteroidia</taxon>
        <taxon>Bacteroidales</taxon>
        <taxon>Dysgonomonadaceae</taxon>
        <taxon>Dysgonomonas</taxon>
    </lineage>
</organism>
<keyword evidence="7 9" id="KW-0811">Translocation</keyword>
<evidence type="ECO:0000313" key="15">
    <source>
        <dbReference type="Proteomes" id="UP000247973"/>
    </source>
</evidence>
<evidence type="ECO:0000256" key="10">
    <source>
        <dbReference type="HAMAP-Rule" id="MF_01464"/>
    </source>
</evidence>
<dbReference type="Pfam" id="PF21760">
    <property type="entry name" value="SecD_1st"/>
    <property type="match status" value="1"/>
</dbReference>
<evidence type="ECO:0000256" key="7">
    <source>
        <dbReference type="ARBA" id="ARBA00023010"/>
    </source>
</evidence>
<comment type="subunit">
    <text evidence="10">Forms a complex with SecD. Part of the essential Sec protein translocation apparatus which comprises SecA, SecYEG and auxiliary proteins SecDF. Other proteins may also be involved.</text>
</comment>
<dbReference type="OrthoDB" id="9805019at2"/>
<dbReference type="HAMAP" id="MF_01463_B">
    <property type="entry name" value="SecD_B"/>
    <property type="match status" value="1"/>
</dbReference>
<dbReference type="InterPro" id="IPR022813">
    <property type="entry name" value="SecD/SecF_arch_bac"/>
</dbReference>
<dbReference type="NCBIfam" id="TIGR01129">
    <property type="entry name" value="secD"/>
    <property type="match status" value="1"/>
</dbReference>
<evidence type="ECO:0000313" key="14">
    <source>
        <dbReference type="EMBL" id="PXV64490.1"/>
    </source>
</evidence>
<feature type="transmembrane region" description="Helical" evidence="9">
    <location>
        <begin position="819"/>
        <end position="841"/>
    </location>
</feature>
<keyword evidence="15" id="KW-1185">Reference proteome</keyword>
<feature type="transmembrane region" description="Helical" evidence="9">
    <location>
        <begin position="602"/>
        <end position="629"/>
    </location>
</feature>
<comment type="similarity">
    <text evidence="9">Belongs to the SecD/SecF family. SecD subfamily.</text>
</comment>
<dbReference type="NCBIfam" id="TIGR00916">
    <property type="entry name" value="2A0604s01"/>
    <property type="match status" value="1"/>
</dbReference>
<proteinExistence type="inferred from homology"/>
<accession>A0A2V3PP80</accession>
<dbReference type="InterPro" id="IPR005791">
    <property type="entry name" value="SecD"/>
</dbReference>
<dbReference type="NCBIfam" id="TIGR00966">
    <property type="entry name" value="transloc_SecF"/>
    <property type="match status" value="1"/>
</dbReference>
<feature type="domain" description="Protein translocase subunit SecDF P1" evidence="12">
    <location>
        <begin position="176"/>
        <end position="231"/>
    </location>
</feature>
<keyword evidence="8 9" id="KW-0472">Membrane</keyword>
<feature type="transmembrane region" description="Helical" evidence="9">
    <location>
        <begin position="853"/>
        <end position="873"/>
    </location>
</feature>
<dbReference type="InterPro" id="IPR048634">
    <property type="entry name" value="SecD_SecF_C"/>
</dbReference>
<dbReference type="RefSeq" id="WP_110310602.1">
    <property type="nucleotide sequence ID" value="NZ_QICL01000010.1"/>
</dbReference>
<dbReference type="GO" id="GO:0043952">
    <property type="term" value="P:protein transport by the Sec complex"/>
    <property type="evidence" value="ECO:0007669"/>
    <property type="project" value="UniProtKB-UniRule"/>
</dbReference>
<comment type="caution">
    <text evidence="14">The sequence shown here is derived from an EMBL/GenBank/DDBJ whole genome shotgun (WGS) entry which is preliminary data.</text>
</comment>
<dbReference type="FunFam" id="1.20.1640.10:FF:000004">
    <property type="entry name" value="Protein translocase subunit SecD"/>
    <property type="match status" value="1"/>
</dbReference>
<evidence type="ECO:0000256" key="8">
    <source>
        <dbReference type="ARBA" id="ARBA00023136"/>
    </source>
</evidence>
<gene>
    <name evidence="10" type="primary">secF</name>
    <name evidence="9" type="synonym">secD</name>
    <name evidence="14" type="ORF">CLV62_110134</name>
</gene>
<feature type="transmembrane region" description="Helical" evidence="9">
    <location>
        <begin position="905"/>
        <end position="923"/>
    </location>
</feature>
<evidence type="ECO:0000256" key="1">
    <source>
        <dbReference type="ARBA" id="ARBA00004651"/>
    </source>
</evidence>
<evidence type="ECO:0000256" key="3">
    <source>
        <dbReference type="ARBA" id="ARBA00022475"/>
    </source>
</evidence>
<dbReference type="InterPro" id="IPR022646">
    <property type="entry name" value="SecD/SecF_CS"/>
</dbReference>
<feature type="transmembrane region" description="Helical" evidence="9">
    <location>
        <begin position="574"/>
        <end position="596"/>
    </location>
</feature>
<keyword evidence="5 9" id="KW-0653">Protein transport</keyword>
<comment type="function">
    <text evidence="9">Part of the Sec protein translocase complex. Interacts with the SecYEG preprotein conducting channel. SecDF uses the proton motive force (PMF) to complete protein translocation after the ATP-dependent function of SecA.</text>
</comment>
<dbReference type="AlphaFoldDB" id="A0A2V3PP80"/>
<dbReference type="PANTHER" id="PTHR30081:SF1">
    <property type="entry name" value="PROTEIN TRANSLOCASE SUBUNIT SECD"/>
    <property type="match status" value="1"/>
</dbReference>
<feature type="transmembrane region" description="Helical" evidence="9">
    <location>
        <begin position="929"/>
        <end position="956"/>
    </location>
</feature>
<keyword evidence="6 9" id="KW-1133">Transmembrane helix</keyword>